<dbReference type="NCBIfam" id="TIGR02937">
    <property type="entry name" value="sigma70-ECF"/>
    <property type="match status" value="1"/>
</dbReference>
<dbReference type="SUPFAM" id="SSF88659">
    <property type="entry name" value="Sigma3 and sigma4 domains of RNA polymerase sigma factors"/>
    <property type="match status" value="1"/>
</dbReference>
<dbReference type="PANTHER" id="PTHR43133:SF46">
    <property type="entry name" value="RNA POLYMERASE SIGMA-70 FACTOR ECF SUBFAMILY"/>
    <property type="match status" value="1"/>
</dbReference>
<proteinExistence type="inferred from homology"/>
<dbReference type="GO" id="GO:0006352">
    <property type="term" value="P:DNA-templated transcription initiation"/>
    <property type="evidence" value="ECO:0007669"/>
    <property type="project" value="InterPro"/>
</dbReference>
<keyword evidence="8" id="KW-1185">Reference proteome</keyword>
<keyword evidence="2" id="KW-0805">Transcription regulation</keyword>
<dbReference type="STRING" id="604089.SAMN04487942_1099"/>
<dbReference type="CDD" id="cd06171">
    <property type="entry name" value="Sigma70_r4"/>
    <property type="match status" value="1"/>
</dbReference>
<dbReference type="InterPro" id="IPR014284">
    <property type="entry name" value="RNA_pol_sigma-70_dom"/>
</dbReference>
<dbReference type="Pfam" id="PF08281">
    <property type="entry name" value="Sigma70_r4_2"/>
    <property type="match status" value="1"/>
</dbReference>
<dbReference type="InterPro" id="IPR013249">
    <property type="entry name" value="RNA_pol_sigma70_r4_t2"/>
</dbReference>
<reference evidence="8" key="1">
    <citation type="submission" date="2016-10" db="EMBL/GenBank/DDBJ databases">
        <authorList>
            <person name="Varghese N."/>
            <person name="Submissions S."/>
        </authorList>
    </citation>
    <scope>NUCLEOTIDE SEQUENCE [LARGE SCALE GENOMIC DNA]</scope>
    <source>
        <strain evidence="8">CGMCC 1.8704</strain>
    </source>
</reference>
<dbReference type="Gene3D" id="1.10.1740.10">
    <property type="match status" value="1"/>
</dbReference>
<dbReference type="AlphaFoldDB" id="A0A1H8JQ00"/>
<comment type="similarity">
    <text evidence="1">Belongs to the sigma-70 factor family. ECF subfamily.</text>
</comment>
<dbReference type="GO" id="GO:0003677">
    <property type="term" value="F:DNA binding"/>
    <property type="evidence" value="ECO:0007669"/>
    <property type="project" value="InterPro"/>
</dbReference>
<dbReference type="InterPro" id="IPR013325">
    <property type="entry name" value="RNA_pol_sigma_r2"/>
</dbReference>
<name>A0A1H8JQ00_9FLAO</name>
<dbReference type="SUPFAM" id="SSF88946">
    <property type="entry name" value="Sigma2 domain of RNA polymerase sigma factors"/>
    <property type="match status" value="1"/>
</dbReference>
<evidence type="ECO:0000256" key="3">
    <source>
        <dbReference type="ARBA" id="ARBA00023082"/>
    </source>
</evidence>
<dbReference type="InterPro" id="IPR007627">
    <property type="entry name" value="RNA_pol_sigma70_r2"/>
</dbReference>
<dbReference type="InterPro" id="IPR039425">
    <property type="entry name" value="RNA_pol_sigma-70-like"/>
</dbReference>
<dbReference type="EMBL" id="FODN01000001">
    <property type="protein sequence ID" value="SEN82814.1"/>
    <property type="molecule type" value="Genomic_DNA"/>
</dbReference>
<keyword evidence="3" id="KW-0731">Sigma factor</keyword>
<dbReference type="InterPro" id="IPR013324">
    <property type="entry name" value="RNA_pol_sigma_r3/r4-like"/>
</dbReference>
<dbReference type="Proteomes" id="UP000198657">
    <property type="component" value="Unassembled WGS sequence"/>
</dbReference>
<dbReference type="GO" id="GO:0016987">
    <property type="term" value="F:sigma factor activity"/>
    <property type="evidence" value="ECO:0007669"/>
    <property type="project" value="UniProtKB-KW"/>
</dbReference>
<evidence type="ECO:0000313" key="7">
    <source>
        <dbReference type="EMBL" id="SEN82814.1"/>
    </source>
</evidence>
<dbReference type="InterPro" id="IPR036388">
    <property type="entry name" value="WH-like_DNA-bd_sf"/>
</dbReference>
<evidence type="ECO:0000256" key="4">
    <source>
        <dbReference type="ARBA" id="ARBA00023163"/>
    </source>
</evidence>
<protein>
    <submittedName>
        <fullName evidence="7">RNA polymerase sigma-70 factor, ECF subfamily</fullName>
    </submittedName>
</protein>
<feature type="domain" description="RNA polymerase sigma-70 region 2" evidence="5">
    <location>
        <begin position="26"/>
        <end position="88"/>
    </location>
</feature>
<keyword evidence="4" id="KW-0804">Transcription</keyword>
<evidence type="ECO:0000259" key="6">
    <source>
        <dbReference type="Pfam" id="PF08281"/>
    </source>
</evidence>
<accession>A0A1H8JQ00</accession>
<evidence type="ECO:0000256" key="2">
    <source>
        <dbReference type="ARBA" id="ARBA00023015"/>
    </source>
</evidence>
<gene>
    <name evidence="7" type="ORF">SAMN04487942_1099</name>
</gene>
<sequence length="185" mass="21209">MPDHTVGLDEIINQCKKNNSKAQAQLYQLFAKKFYGVCLKYSSNYADAEDNLQDGFLIIFGKIEQYNFKGSFEGWAKRIVINNALQKFKGVRYMEVINDNIPDEEVEIDAENISIDYLMKIIHELPDQYRLVFSLYVLDGYSHKEVSEMLKISTGTTKSNLARARAILKDKIDAYSTIKIKSSAK</sequence>
<dbReference type="Gene3D" id="1.10.10.10">
    <property type="entry name" value="Winged helix-like DNA-binding domain superfamily/Winged helix DNA-binding domain"/>
    <property type="match status" value="1"/>
</dbReference>
<feature type="domain" description="RNA polymerase sigma factor 70 region 4 type 2" evidence="6">
    <location>
        <begin position="116"/>
        <end position="166"/>
    </location>
</feature>
<evidence type="ECO:0000313" key="8">
    <source>
        <dbReference type="Proteomes" id="UP000198657"/>
    </source>
</evidence>
<dbReference type="Pfam" id="PF04542">
    <property type="entry name" value="Sigma70_r2"/>
    <property type="match status" value="1"/>
</dbReference>
<dbReference type="PANTHER" id="PTHR43133">
    <property type="entry name" value="RNA POLYMERASE ECF-TYPE SIGMA FACTO"/>
    <property type="match status" value="1"/>
</dbReference>
<organism evidence="7 8">
    <name type="scientific">Flavobacterium sinopsychrotolerans</name>
    <dbReference type="NCBI Taxonomy" id="604089"/>
    <lineage>
        <taxon>Bacteria</taxon>
        <taxon>Pseudomonadati</taxon>
        <taxon>Bacteroidota</taxon>
        <taxon>Flavobacteriia</taxon>
        <taxon>Flavobacteriales</taxon>
        <taxon>Flavobacteriaceae</taxon>
        <taxon>Flavobacterium</taxon>
    </lineage>
</organism>
<evidence type="ECO:0000259" key="5">
    <source>
        <dbReference type="Pfam" id="PF04542"/>
    </source>
</evidence>
<evidence type="ECO:0000256" key="1">
    <source>
        <dbReference type="ARBA" id="ARBA00010641"/>
    </source>
</evidence>